<dbReference type="PANTHER" id="PTHR31147">
    <property type="entry name" value="ACYL TRANSFERASE 4"/>
    <property type="match status" value="1"/>
</dbReference>
<dbReference type="InterPro" id="IPR050898">
    <property type="entry name" value="Plant_acyltransferase"/>
</dbReference>
<name>A0A9R1Q561_TRITD</name>
<dbReference type="Pfam" id="PF02458">
    <property type="entry name" value="Transferase"/>
    <property type="match status" value="2"/>
</dbReference>
<dbReference type="EMBL" id="LT934116">
    <property type="protein sequence ID" value="VAH70974.1"/>
    <property type="molecule type" value="Genomic_DNA"/>
</dbReference>
<comment type="similarity">
    <text evidence="1">Belongs to the plant acyltransferase family.</text>
</comment>
<protein>
    <submittedName>
        <fullName evidence="2">Uncharacterized protein</fullName>
    </submittedName>
</protein>
<evidence type="ECO:0000256" key="1">
    <source>
        <dbReference type="ARBA" id="ARBA00009861"/>
    </source>
</evidence>
<reference evidence="2 3" key="1">
    <citation type="submission" date="2017-09" db="EMBL/GenBank/DDBJ databases">
        <authorList>
            <consortium name="International Durum Wheat Genome Sequencing Consortium (IDWGSC)"/>
            <person name="Milanesi L."/>
        </authorList>
    </citation>
    <scope>NUCLEOTIDE SEQUENCE [LARGE SCALE GENOMIC DNA]</scope>
    <source>
        <strain evidence="3">cv. Svevo</strain>
    </source>
</reference>
<evidence type="ECO:0000313" key="3">
    <source>
        <dbReference type="Proteomes" id="UP000324705"/>
    </source>
</evidence>
<dbReference type="GO" id="GO:0016747">
    <property type="term" value="F:acyltransferase activity, transferring groups other than amino-acyl groups"/>
    <property type="evidence" value="ECO:0007669"/>
    <property type="project" value="UniProtKB-ARBA"/>
</dbReference>
<dbReference type="InterPro" id="IPR023213">
    <property type="entry name" value="CAT-like_dom_sf"/>
</dbReference>
<accession>A0A9R1Q561</accession>
<evidence type="ECO:0000313" key="2">
    <source>
        <dbReference type="EMBL" id="VAH70974.1"/>
    </source>
</evidence>
<proteinExistence type="inferred from homology"/>
<dbReference type="AlphaFoldDB" id="A0A9R1Q561"/>
<keyword evidence="3" id="KW-1185">Reference proteome</keyword>
<dbReference type="Gene3D" id="3.30.559.10">
    <property type="entry name" value="Chloramphenicol acetyltransferase-like domain"/>
    <property type="match status" value="3"/>
</dbReference>
<dbReference type="Gramene" id="TRITD3Bv1G004950.2">
    <property type="protein sequence ID" value="TRITD3Bv1G004950.2"/>
    <property type="gene ID" value="TRITD3Bv1G004950"/>
</dbReference>
<organism evidence="2 3">
    <name type="scientific">Triticum turgidum subsp. durum</name>
    <name type="common">Durum wheat</name>
    <name type="synonym">Triticum durum</name>
    <dbReference type="NCBI Taxonomy" id="4567"/>
    <lineage>
        <taxon>Eukaryota</taxon>
        <taxon>Viridiplantae</taxon>
        <taxon>Streptophyta</taxon>
        <taxon>Embryophyta</taxon>
        <taxon>Tracheophyta</taxon>
        <taxon>Spermatophyta</taxon>
        <taxon>Magnoliopsida</taxon>
        <taxon>Liliopsida</taxon>
        <taxon>Poales</taxon>
        <taxon>Poaceae</taxon>
        <taxon>BOP clade</taxon>
        <taxon>Pooideae</taxon>
        <taxon>Triticodae</taxon>
        <taxon>Triticeae</taxon>
        <taxon>Triticinae</taxon>
        <taxon>Triticum</taxon>
    </lineage>
</organism>
<dbReference type="Proteomes" id="UP000324705">
    <property type="component" value="Chromosome 3B"/>
</dbReference>
<dbReference type="PANTHER" id="PTHR31147:SF8">
    <property type="entry name" value="OS04G0194466 PROTEIN"/>
    <property type="match status" value="1"/>
</dbReference>
<gene>
    <name evidence="2" type="ORF">TRITD_3Bv1G004950</name>
</gene>
<sequence length="533" mass="56845">MSVIVTKSRPLLVRPSTEQSTPTTPDHIKVSSFDKALAFSAFSSFHVFDGAIHEPAETIKRALSRALDHFRLIAGRVVVGDDDGELSIACTGEGVEFVAATANCALVDVKLFDPPFGHTYTCIRSQVRADHVKVSSFDKPLAFSSSSSFHVFDRAIHEPAETIKRALSRALDHFRLIAGRVVVGDDDDGDLCIACTGEGVEFVAATASCALVNVKLFDPPFAALLKDLAVEYPEASCRVADPLLLMQVTEFSCGAFVLGVTWNHVVADGTGIALLLRAVGELARGLDRPSIPPVTCADQLLPDLPPLAAAIERTMVGQLKPKEYANLDITVPTSTIDRIKAELGDELGAPCTVFEAVTAVMWQCRSRVIMPDDDPGTPAPLVFAADARRAVGAAEGYYSNCVTTQVVAPPPTIREVAEGDIKDVVKLIRSSKEQMPATFTGEGEESVPVPLPCVETLFGHNGLFVTSWRNLGFEATDFGGGTPARVMCHAGPEAVPACVVCLPCRGKGGANVLSRFLKEEHGGAFLAELAKFT</sequence>